<proteinExistence type="inferred from homology"/>
<dbReference type="EMBL" id="WNKY01000003">
    <property type="protein sequence ID" value="MTV36987.1"/>
    <property type="molecule type" value="Genomic_DNA"/>
</dbReference>
<comment type="function">
    <text evidence="2">Decomposes hydrogen peroxide into water and oxygen; serves to protect cells from the toxic effects of hydrogen peroxide.</text>
</comment>
<dbReference type="Gene3D" id="2.40.180.10">
    <property type="entry name" value="Catalase core domain"/>
    <property type="match status" value="1"/>
</dbReference>
<dbReference type="GO" id="GO:0004096">
    <property type="term" value="F:catalase activity"/>
    <property type="evidence" value="ECO:0007669"/>
    <property type="project" value="UniProtKB-EC"/>
</dbReference>
<dbReference type="GO" id="GO:0005737">
    <property type="term" value="C:cytoplasm"/>
    <property type="evidence" value="ECO:0007669"/>
    <property type="project" value="TreeGrafter"/>
</dbReference>
<dbReference type="InterPro" id="IPR018028">
    <property type="entry name" value="Catalase"/>
</dbReference>
<evidence type="ECO:0000313" key="20">
    <source>
        <dbReference type="Proteomes" id="UP000475582"/>
    </source>
</evidence>
<sequence>MTQHTRITASLLILLGVGAASAEVMTDLTRDNGAPVGDNQNSQTAGPNGPVLLQDVQLIQKLQRFDRERVPERVVHARGTGAYGVFVASKDISGLTRAAVFRPGEETPVFVRFSSVIHGNHSPETLRDPRGFGTKFYTREGNWDLVGNNLPVFFIRDAIKFPDMVHSLKPAPDSNIQDPNRFFDFFSHQPEATHMLTRVYSDFGTPASYREMDGNSVHAYKFVNAQGQYSYVKFHWKSLQGQRNLSAKEAEAIQAKDFNHMTRDLIAAINKGDFPKWDLYVQVLQPAEMASMAIDPLDATKIWPNVPEVKVGTMTLNRNPDNVFLETEQSALAPSNLVPGIEPSEDRLLQGRIFSYADTQLHRVGTNGLQLPVNRPRQAAVNYNQDGAQNPGARKGDVNYQPSERAAVADNGQYKYSQLPLTGATQQQGIARTQNFQQAGEFYRSLGKSQQANLISNLAGDLGQVKDENIKYTMLSYFQKADAGYGKALAQALKADTGRVEALAAALRD</sequence>
<dbReference type="AlphaFoldDB" id="A0A6L6PEE2"/>
<dbReference type="InterPro" id="IPR020835">
    <property type="entry name" value="Catalase_sf"/>
</dbReference>
<keyword evidence="10 14" id="KW-0408">Iron</keyword>
<keyword evidence="20" id="KW-1185">Reference proteome</keyword>
<evidence type="ECO:0000313" key="19">
    <source>
        <dbReference type="EMBL" id="MTV36987.1"/>
    </source>
</evidence>
<evidence type="ECO:0000256" key="10">
    <source>
        <dbReference type="ARBA" id="ARBA00023004"/>
    </source>
</evidence>
<dbReference type="SUPFAM" id="SSF56634">
    <property type="entry name" value="Heme-dependent catalase-like"/>
    <property type="match status" value="1"/>
</dbReference>
<keyword evidence="8 14" id="KW-0479">Metal-binding</keyword>
<comment type="similarity">
    <text evidence="3 15">Belongs to the catalase family.</text>
</comment>
<evidence type="ECO:0000256" key="8">
    <source>
        <dbReference type="ARBA" id="ARBA00022723"/>
    </source>
</evidence>
<dbReference type="Pfam" id="PF00199">
    <property type="entry name" value="Catalase"/>
    <property type="match status" value="1"/>
</dbReference>
<accession>A0A6L6PEE2</accession>
<evidence type="ECO:0000256" key="3">
    <source>
        <dbReference type="ARBA" id="ARBA00005329"/>
    </source>
</evidence>
<dbReference type="InterPro" id="IPR010582">
    <property type="entry name" value="Catalase_immune_responsive"/>
</dbReference>
<dbReference type="PANTHER" id="PTHR11465">
    <property type="entry name" value="CATALASE"/>
    <property type="match status" value="1"/>
</dbReference>
<comment type="cofactor">
    <cofactor evidence="1 14">
        <name>heme</name>
        <dbReference type="ChEBI" id="CHEBI:30413"/>
    </cofactor>
</comment>
<evidence type="ECO:0000256" key="9">
    <source>
        <dbReference type="ARBA" id="ARBA00023002"/>
    </source>
</evidence>
<keyword evidence="6 15" id="KW-0575">Peroxidase</keyword>
<comment type="catalytic activity">
    <reaction evidence="12 15">
        <text>2 H2O2 = O2 + 2 H2O</text>
        <dbReference type="Rhea" id="RHEA:20309"/>
        <dbReference type="ChEBI" id="CHEBI:15377"/>
        <dbReference type="ChEBI" id="CHEBI:15379"/>
        <dbReference type="ChEBI" id="CHEBI:16240"/>
        <dbReference type="EC" id="1.11.1.6"/>
    </reaction>
</comment>
<evidence type="ECO:0000256" key="7">
    <source>
        <dbReference type="ARBA" id="ARBA00022617"/>
    </source>
</evidence>
<dbReference type="FunFam" id="2.40.180.10:FF:000002">
    <property type="entry name" value="Catalase"/>
    <property type="match status" value="1"/>
</dbReference>
<feature type="active site" evidence="13">
    <location>
        <position position="148"/>
    </location>
</feature>
<comment type="caution">
    <text evidence="19">The sequence shown here is derived from an EMBL/GenBank/DDBJ whole genome shotgun (WGS) entry which is preliminary data.</text>
</comment>
<evidence type="ECO:0000256" key="4">
    <source>
        <dbReference type="ARBA" id="ARBA00012314"/>
    </source>
</evidence>
<keyword evidence="7 14" id="KW-0349">Heme</keyword>
<dbReference type="Proteomes" id="UP000475582">
    <property type="component" value="Unassembled WGS sequence"/>
</dbReference>
<evidence type="ECO:0000256" key="2">
    <source>
        <dbReference type="ARBA" id="ARBA00002974"/>
    </source>
</evidence>
<dbReference type="PRINTS" id="PR00067">
    <property type="entry name" value="CATALASE"/>
</dbReference>
<feature type="domain" description="Catalase core" evidence="18">
    <location>
        <begin position="29"/>
        <end position="409"/>
    </location>
</feature>
<dbReference type="InterPro" id="IPR002226">
    <property type="entry name" value="Catalase_haem_BS"/>
</dbReference>
<name>A0A6L6PEE2_9BURK</name>
<evidence type="ECO:0000256" key="5">
    <source>
        <dbReference type="ARBA" id="ARBA00014132"/>
    </source>
</evidence>
<dbReference type="GO" id="GO:0042744">
    <property type="term" value="P:hydrogen peroxide catabolic process"/>
    <property type="evidence" value="ECO:0007669"/>
    <property type="project" value="UniProtKB-KW"/>
</dbReference>
<protein>
    <recommendedName>
        <fullName evidence="5 15">Catalase</fullName>
        <ecNumber evidence="4 15">1.11.1.6</ecNumber>
    </recommendedName>
</protein>
<evidence type="ECO:0000256" key="6">
    <source>
        <dbReference type="ARBA" id="ARBA00022559"/>
    </source>
</evidence>
<evidence type="ECO:0000256" key="12">
    <source>
        <dbReference type="ARBA" id="ARBA00049254"/>
    </source>
</evidence>
<dbReference type="PANTHER" id="PTHR11465:SF23">
    <property type="entry name" value="CATALASE-2"/>
    <property type="match status" value="1"/>
</dbReference>
<dbReference type="PROSITE" id="PS00437">
    <property type="entry name" value="CATALASE_1"/>
    <property type="match status" value="1"/>
</dbReference>
<dbReference type="InterPro" id="IPR024711">
    <property type="entry name" value="Catalase_clade1/3"/>
</dbReference>
<feature type="signal peptide" evidence="17">
    <location>
        <begin position="1"/>
        <end position="22"/>
    </location>
</feature>
<dbReference type="OrthoDB" id="9761719at2"/>
<evidence type="ECO:0000256" key="17">
    <source>
        <dbReference type="SAM" id="SignalP"/>
    </source>
</evidence>
<reference evidence="19 20" key="1">
    <citation type="submission" date="2019-11" db="EMBL/GenBank/DDBJ databases">
        <title>Type strains purchased from KCTC, JCM and DSMZ.</title>
        <authorList>
            <person name="Lu H."/>
        </authorList>
    </citation>
    <scope>NUCLEOTIDE SEQUENCE [LARGE SCALE GENOMIC DNA]</scope>
    <source>
        <strain evidence="19 20">KCTC 22382</strain>
    </source>
</reference>
<dbReference type="GO" id="GO:0046872">
    <property type="term" value="F:metal ion binding"/>
    <property type="evidence" value="ECO:0007669"/>
    <property type="project" value="UniProtKB-KW"/>
</dbReference>
<dbReference type="InterPro" id="IPR024708">
    <property type="entry name" value="Catalase_AS"/>
</dbReference>
<evidence type="ECO:0000256" key="16">
    <source>
        <dbReference type="SAM" id="MobiDB-lite"/>
    </source>
</evidence>
<evidence type="ECO:0000256" key="15">
    <source>
        <dbReference type="RuleBase" id="RU000498"/>
    </source>
</evidence>
<evidence type="ECO:0000256" key="1">
    <source>
        <dbReference type="ARBA" id="ARBA00001971"/>
    </source>
</evidence>
<dbReference type="SMART" id="SM01060">
    <property type="entry name" value="Catalase"/>
    <property type="match status" value="1"/>
</dbReference>
<dbReference type="CDD" id="cd08154">
    <property type="entry name" value="catalase_clade_1"/>
    <property type="match status" value="1"/>
</dbReference>
<keyword evidence="17" id="KW-0732">Signal</keyword>
<dbReference type="GO" id="GO:0042542">
    <property type="term" value="P:response to hydrogen peroxide"/>
    <property type="evidence" value="ECO:0007669"/>
    <property type="project" value="TreeGrafter"/>
</dbReference>
<feature type="chain" id="PRO_5027083374" description="Catalase" evidence="17">
    <location>
        <begin position="23"/>
        <end position="509"/>
    </location>
</feature>
<feature type="binding site" description="axial binding residue" evidence="14">
    <location>
        <position position="356"/>
    </location>
    <ligand>
        <name>heme</name>
        <dbReference type="ChEBI" id="CHEBI:30413"/>
    </ligand>
    <ligandPart>
        <name>Fe</name>
        <dbReference type="ChEBI" id="CHEBI:18248"/>
    </ligandPart>
</feature>
<evidence type="ECO:0000256" key="11">
    <source>
        <dbReference type="ARBA" id="ARBA00023324"/>
    </source>
</evidence>
<dbReference type="GO" id="GO:0020037">
    <property type="term" value="F:heme binding"/>
    <property type="evidence" value="ECO:0007669"/>
    <property type="project" value="InterPro"/>
</dbReference>
<dbReference type="PROSITE" id="PS00438">
    <property type="entry name" value="CATALASE_2"/>
    <property type="match status" value="1"/>
</dbReference>
<evidence type="ECO:0000256" key="13">
    <source>
        <dbReference type="PIRSR" id="PIRSR038928-1"/>
    </source>
</evidence>
<dbReference type="PIRSF" id="PIRSF038928">
    <property type="entry name" value="Catalase_clade1-3"/>
    <property type="match status" value="1"/>
</dbReference>
<feature type="active site" evidence="13">
    <location>
        <position position="76"/>
    </location>
</feature>
<dbReference type="InterPro" id="IPR011614">
    <property type="entry name" value="Catalase_core"/>
</dbReference>
<keyword evidence="11 15" id="KW-0376">Hydrogen peroxide</keyword>
<keyword evidence="9 15" id="KW-0560">Oxidoreductase</keyword>
<dbReference type="EC" id="1.11.1.6" evidence="4 15"/>
<dbReference type="Pfam" id="PF06628">
    <property type="entry name" value="Catalase-rel"/>
    <property type="match status" value="1"/>
</dbReference>
<evidence type="ECO:0000256" key="14">
    <source>
        <dbReference type="PIRSR" id="PIRSR038928-2"/>
    </source>
</evidence>
<gene>
    <name evidence="19" type="ORF">GM676_05250</name>
</gene>
<organism evidence="19 20">
    <name type="scientific">Duganella radicis</name>
    <dbReference type="NCBI Taxonomy" id="551988"/>
    <lineage>
        <taxon>Bacteria</taxon>
        <taxon>Pseudomonadati</taxon>
        <taxon>Pseudomonadota</taxon>
        <taxon>Betaproteobacteria</taxon>
        <taxon>Burkholderiales</taxon>
        <taxon>Oxalobacteraceae</taxon>
        <taxon>Telluria group</taxon>
        <taxon>Duganella</taxon>
    </lineage>
</organism>
<feature type="region of interest" description="Disordered" evidence="16">
    <location>
        <begin position="30"/>
        <end position="49"/>
    </location>
</feature>
<evidence type="ECO:0000259" key="18">
    <source>
        <dbReference type="SMART" id="SM01060"/>
    </source>
</evidence>
<dbReference type="PROSITE" id="PS51402">
    <property type="entry name" value="CATALASE_3"/>
    <property type="match status" value="1"/>
</dbReference>